<keyword evidence="3" id="KW-1185">Reference proteome</keyword>
<protein>
    <submittedName>
        <fullName evidence="2">Uncharacterized protein</fullName>
    </submittedName>
</protein>
<dbReference type="AlphaFoldDB" id="A0A9J6DF62"/>
<evidence type="ECO:0000313" key="3">
    <source>
        <dbReference type="Proteomes" id="UP000821866"/>
    </source>
</evidence>
<evidence type="ECO:0000256" key="1">
    <source>
        <dbReference type="SAM" id="MobiDB-lite"/>
    </source>
</evidence>
<organism evidence="2 3">
    <name type="scientific">Rhipicephalus microplus</name>
    <name type="common">Cattle tick</name>
    <name type="synonym">Boophilus microplus</name>
    <dbReference type="NCBI Taxonomy" id="6941"/>
    <lineage>
        <taxon>Eukaryota</taxon>
        <taxon>Metazoa</taxon>
        <taxon>Ecdysozoa</taxon>
        <taxon>Arthropoda</taxon>
        <taxon>Chelicerata</taxon>
        <taxon>Arachnida</taxon>
        <taxon>Acari</taxon>
        <taxon>Parasitiformes</taxon>
        <taxon>Ixodida</taxon>
        <taxon>Ixodoidea</taxon>
        <taxon>Ixodidae</taxon>
        <taxon>Rhipicephalinae</taxon>
        <taxon>Rhipicephalus</taxon>
        <taxon>Boophilus</taxon>
    </lineage>
</organism>
<evidence type="ECO:0000313" key="2">
    <source>
        <dbReference type="EMBL" id="KAH8020566.1"/>
    </source>
</evidence>
<sequence length="263" mass="27405">MALSREQPPRDGCRVTCDGLRRVLGATGRRSSTHSAEAVVPSIPVQAAGSWAGASAAWTAIPGTTSPPEARPGPPAGHTHPGGLLAAKILGVLQRILGPPPLQGTEVEAPARSPSSENAAAGKRAHAPHRCSILSRSACSQPASIALLLAAVCHDSQPALCRRRGLLQRRSRGASRRRSRASADVNASRDPLRAAPASGNSQPVALSPSAAPAKVRSRAPACVRALASVRPSLALRRQVEPPTAARNGRRWHMLRQNNAHMSP</sequence>
<gene>
    <name evidence="2" type="ORF">HPB51_002515</name>
</gene>
<feature type="region of interest" description="Disordered" evidence="1">
    <location>
        <begin position="101"/>
        <end position="126"/>
    </location>
</feature>
<feature type="region of interest" description="Disordered" evidence="1">
    <location>
        <begin position="168"/>
        <end position="213"/>
    </location>
</feature>
<dbReference type="EMBL" id="JABSTU010000009">
    <property type="protein sequence ID" value="KAH8020566.1"/>
    <property type="molecule type" value="Genomic_DNA"/>
</dbReference>
<reference evidence="2" key="2">
    <citation type="submission" date="2021-09" db="EMBL/GenBank/DDBJ databases">
        <authorList>
            <person name="Jia N."/>
            <person name="Wang J."/>
            <person name="Shi W."/>
            <person name="Du L."/>
            <person name="Sun Y."/>
            <person name="Zhan W."/>
            <person name="Jiang J."/>
            <person name="Wang Q."/>
            <person name="Zhang B."/>
            <person name="Ji P."/>
            <person name="Sakyi L.B."/>
            <person name="Cui X."/>
            <person name="Yuan T."/>
            <person name="Jiang B."/>
            <person name="Yang W."/>
            <person name="Lam T.T.-Y."/>
            <person name="Chang Q."/>
            <person name="Ding S."/>
            <person name="Wang X."/>
            <person name="Zhu J."/>
            <person name="Ruan X."/>
            <person name="Zhao L."/>
            <person name="Wei J."/>
            <person name="Que T."/>
            <person name="Du C."/>
            <person name="Cheng J."/>
            <person name="Dai P."/>
            <person name="Han X."/>
            <person name="Huang E."/>
            <person name="Gao Y."/>
            <person name="Liu J."/>
            <person name="Shao H."/>
            <person name="Ye R."/>
            <person name="Li L."/>
            <person name="Wei W."/>
            <person name="Wang X."/>
            <person name="Wang C."/>
            <person name="Huo Q."/>
            <person name="Li W."/>
            <person name="Guo W."/>
            <person name="Chen H."/>
            <person name="Chen S."/>
            <person name="Zhou L."/>
            <person name="Zhou L."/>
            <person name="Ni X."/>
            <person name="Tian J."/>
            <person name="Zhou Y."/>
            <person name="Sheng Y."/>
            <person name="Liu T."/>
            <person name="Pan Y."/>
            <person name="Xia L."/>
            <person name="Li J."/>
            <person name="Zhao F."/>
            <person name="Cao W."/>
        </authorList>
    </citation>
    <scope>NUCLEOTIDE SEQUENCE</scope>
    <source>
        <strain evidence="2">Rmic-2018</strain>
        <tissue evidence="2">Larvae</tissue>
    </source>
</reference>
<name>A0A9J6DF62_RHIMP</name>
<proteinExistence type="predicted"/>
<dbReference type="Proteomes" id="UP000821866">
    <property type="component" value="Chromosome 7"/>
</dbReference>
<feature type="compositionally biased region" description="Basic residues" evidence="1">
    <location>
        <begin position="168"/>
        <end position="180"/>
    </location>
</feature>
<reference evidence="2" key="1">
    <citation type="journal article" date="2020" name="Cell">
        <title>Large-Scale Comparative Analyses of Tick Genomes Elucidate Their Genetic Diversity and Vector Capacities.</title>
        <authorList>
            <consortium name="Tick Genome and Microbiome Consortium (TIGMIC)"/>
            <person name="Jia N."/>
            <person name="Wang J."/>
            <person name="Shi W."/>
            <person name="Du L."/>
            <person name="Sun Y."/>
            <person name="Zhan W."/>
            <person name="Jiang J.F."/>
            <person name="Wang Q."/>
            <person name="Zhang B."/>
            <person name="Ji P."/>
            <person name="Bell-Sakyi L."/>
            <person name="Cui X.M."/>
            <person name="Yuan T.T."/>
            <person name="Jiang B.G."/>
            <person name="Yang W.F."/>
            <person name="Lam T.T."/>
            <person name="Chang Q.C."/>
            <person name="Ding S.J."/>
            <person name="Wang X.J."/>
            <person name="Zhu J.G."/>
            <person name="Ruan X.D."/>
            <person name="Zhao L."/>
            <person name="Wei J.T."/>
            <person name="Ye R.Z."/>
            <person name="Que T.C."/>
            <person name="Du C.H."/>
            <person name="Zhou Y.H."/>
            <person name="Cheng J.X."/>
            <person name="Dai P.F."/>
            <person name="Guo W.B."/>
            <person name="Han X.H."/>
            <person name="Huang E.J."/>
            <person name="Li L.F."/>
            <person name="Wei W."/>
            <person name="Gao Y.C."/>
            <person name="Liu J.Z."/>
            <person name="Shao H.Z."/>
            <person name="Wang X."/>
            <person name="Wang C.C."/>
            <person name="Yang T.C."/>
            <person name="Huo Q.B."/>
            <person name="Li W."/>
            <person name="Chen H.Y."/>
            <person name="Chen S.E."/>
            <person name="Zhou L.G."/>
            <person name="Ni X.B."/>
            <person name="Tian J.H."/>
            <person name="Sheng Y."/>
            <person name="Liu T."/>
            <person name="Pan Y.S."/>
            <person name="Xia L.Y."/>
            <person name="Li J."/>
            <person name="Zhao F."/>
            <person name="Cao W.C."/>
        </authorList>
    </citation>
    <scope>NUCLEOTIDE SEQUENCE</scope>
    <source>
        <strain evidence="2">Rmic-2018</strain>
    </source>
</reference>
<accession>A0A9J6DF62</accession>
<feature type="region of interest" description="Disordered" evidence="1">
    <location>
        <begin position="239"/>
        <end position="263"/>
    </location>
</feature>
<comment type="caution">
    <text evidence="2">The sequence shown here is derived from an EMBL/GenBank/DDBJ whole genome shotgun (WGS) entry which is preliminary data.</text>
</comment>